<reference evidence="1 2" key="1">
    <citation type="submission" date="2016-10" db="EMBL/GenBank/DDBJ databases">
        <authorList>
            <person name="de Groot N.N."/>
        </authorList>
    </citation>
    <scope>NUCLEOTIDE SEQUENCE [LARGE SCALE GENOMIC DNA]</scope>
    <source>
        <strain evidence="1 2">DSM 12130</strain>
    </source>
</reference>
<organism evidence="1 2">
    <name type="scientific">Desulforhopalus singaporensis</name>
    <dbReference type="NCBI Taxonomy" id="91360"/>
    <lineage>
        <taxon>Bacteria</taxon>
        <taxon>Pseudomonadati</taxon>
        <taxon>Thermodesulfobacteriota</taxon>
        <taxon>Desulfobulbia</taxon>
        <taxon>Desulfobulbales</taxon>
        <taxon>Desulfocapsaceae</taxon>
        <taxon>Desulforhopalus</taxon>
    </lineage>
</organism>
<dbReference type="InterPro" id="IPR026349">
    <property type="entry name" value="CHP04255"/>
</dbReference>
<dbReference type="AlphaFoldDB" id="A0A1H0RIS2"/>
<dbReference type="RefSeq" id="WP_092222958.1">
    <property type="nucleotide sequence ID" value="NZ_FNJI01000015.1"/>
</dbReference>
<protein>
    <submittedName>
        <fullName evidence="1">TIGR04255 family protein</fullName>
    </submittedName>
</protein>
<dbReference type="EMBL" id="FNJI01000015">
    <property type="protein sequence ID" value="SDP29335.1"/>
    <property type="molecule type" value="Genomic_DNA"/>
</dbReference>
<evidence type="ECO:0000313" key="2">
    <source>
        <dbReference type="Proteomes" id="UP000199073"/>
    </source>
</evidence>
<gene>
    <name evidence="1" type="ORF">SAMN05660330_02314</name>
</gene>
<dbReference type="Proteomes" id="UP000199073">
    <property type="component" value="Unassembled WGS sequence"/>
</dbReference>
<dbReference type="OrthoDB" id="6354423at2"/>
<name>A0A1H0RIS2_9BACT</name>
<keyword evidence="2" id="KW-1185">Reference proteome</keyword>
<sequence>MSRPISGDHAIEVANFVCVFDSPFSARAIQSLHALKETFKDKYPVFSTTNVVSIQMSHGDVAPSMKPEAEGVYLQRLKADSKQPAWAIKVERNSIIVSCYVYERWVGVAGKAIEDLAAIVGLVDDGRNPVNHLVLHVVDRFVGGTKQNYKINQVFNSRSRYLSRQAKEAGALWHVYQGWFESIQESDGRLLHNLNLSTHETPHGMLTTIDHNVRYNFTQLAAASDIADVEVTRSKFDILHEKNKKVLSDLLNKKQCRAVKLCE</sequence>
<accession>A0A1H0RIS2</accession>
<proteinExistence type="predicted"/>
<dbReference type="NCBIfam" id="TIGR04255">
    <property type="entry name" value="sporadTIGR04255"/>
    <property type="match status" value="1"/>
</dbReference>
<evidence type="ECO:0000313" key="1">
    <source>
        <dbReference type="EMBL" id="SDP29335.1"/>
    </source>
</evidence>